<dbReference type="Proteomes" id="UP000694414">
    <property type="component" value="Unplaced"/>
</dbReference>
<protein>
    <recommendedName>
        <fullName evidence="20">Palladin</fullName>
    </recommendedName>
</protein>
<evidence type="ECO:0000313" key="24">
    <source>
        <dbReference type="Proteomes" id="UP000694414"/>
    </source>
</evidence>
<feature type="domain" description="Ig-like" evidence="22">
    <location>
        <begin position="701"/>
        <end position="785"/>
    </location>
</feature>
<feature type="compositionally biased region" description="Polar residues" evidence="21">
    <location>
        <begin position="133"/>
        <end position="143"/>
    </location>
</feature>
<evidence type="ECO:0000256" key="19">
    <source>
        <dbReference type="ARBA" id="ARBA00065150"/>
    </source>
</evidence>
<dbReference type="GO" id="GO:0030036">
    <property type="term" value="P:actin cytoskeleton organization"/>
    <property type="evidence" value="ECO:0007669"/>
    <property type="project" value="Ensembl"/>
</dbReference>
<dbReference type="GO" id="GO:0005886">
    <property type="term" value="C:plasma membrane"/>
    <property type="evidence" value="ECO:0007669"/>
    <property type="project" value="Ensembl"/>
</dbReference>
<name>A0A8C9A3G5_PROSS</name>
<dbReference type="GO" id="GO:0003334">
    <property type="term" value="P:keratinocyte development"/>
    <property type="evidence" value="ECO:0007669"/>
    <property type="project" value="Ensembl"/>
</dbReference>
<dbReference type="FunFam" id="2.60.40.10:FF:000399">
    <property type="entry name" value="myopalladin isoform X1"/>
    <property type="match status" value="1"/>
</dbReference>
<dbReference type="InterPro" id="IPR003598">
    <property type="entry name" value="Ig_sub2"/>
</dbReference>
<dbReference type="GO" id="GO:0001726">
    <property type="term" value="C:ruffle"/>
    <property type="evidence" value="ECO:0007669"/>
    <property type="project" value="UniProtKB-SubCell"/>
</dbReference>
<dbReference type="GO" id="GO:0030018">
    <property type="term" value="C:Z disc"/>
    <property type="evidence" value="ECO:0007669"/>
    <property type="project" value="UniProtKB-SubCell"/>
</dbReference>
<evidence type="ECO:0000256" key="9">
    <source>
        <dbReference type="ARBA" id="ARBA00022490"/>
    </source>
</evidence>
<dbReference type="InterPro" id="IPR036179">
    <property type="entry name" value="Ig-like_dom_sf"/>
</dbReference>
<comment type="subunit">
    <text evidence="19">Interacts with EPS8. Interacts with LASP1. Interacts with VASP. Interacts with ACTN. Interacts with SORBS2. Interacts with PFN1. Interacts with LPP. Interacts with SPIN90. Interacts with SRC. Interacts with EZR. Interacts with RAI14.</text>
</comment>
<feature type="compositionally biased region" description="Low complexity" evidence="21">
    <location>
        <begin position="93"/>
        <end position="107"/>
    </location>
</feature>
<feature type="region of interest" description="Disordered" evidence="21">
    <location>
        <begin position="1"/>
        <end position="189"/>
    </location>
</feature>
<dbReference type="FunFam" id="2.60.40.10:FF:001560">
    <property type="entry name" value="palladin isoform X1"/>
    <property type="match status" value="1"/>
</dbReference>
<evidence type="ECO:0000256" key="15">
    <source>
        <dbReference type="ARBA" id="ARBA00023212"/>
    </source>
</evidence>
<evidence type="ECO:0000256" key="1">
    <source>
        <dbReference type="ARBA" id="ARBA00004188"/>
    </source>
</evidence>
<dbReference type="GO" id="GO:0005884">
    <property type="term" value="C:actin filament"/>
    <property type="evidence" value="ECO:0007669"/>
    <property type="project" value="Ensembl"/>
</dbReference>
<evidence type="ECO:0000256" key="5">
    <source>
        <dbReference type="ARBA" id="ARBA00004466"/>
    </source>
</evidence>
<keyword evidence="17" id="KW-0393">Immunoglobulin domain</keyword>
<keyword evidence="15" id="KW-0206">Cytoskeleton</keyword>
<feature type="region of interest" description="Disordered" evidence="21">
    <location>
        <begin position="533"/>
        <end position="579"/>
    </location>
</feature>
<dbReference type="GO" id="GO:0005739">
    <property type="term" value="C:mitochondrion"/>
    <property type="evidence" value="ECO:0007669"/>
    <property type="project" value="Ensembl"/>
</dbReference>
<keyword evidence="16" id="KW-0966">Cell projection</keyword>
<organism evidence="23 24">
    <name type="scientific">Prolemur simus</name>
    <name type="common">Greater bamboo lemur</name>
    <name type="synonym">Hapalemur simus</name>
    <dbReference type="NCBI Taxonomy" id="1328070"/>
    <lineage>
        <taxon>Eukaryota</taxon>
        <taxon>Metazoa</taxon>
        <taxon>Chordata</taxon>
        <taxon>Craniata</taxon>
        <taxon>Vertebrata</taxon>
        <taxon>Euteleostomi</taxon>
        <taxon>Mammalia</taxon>
        <taxon>Eutheria</taxon>
        <taxon>Euarchontoglires</taxon>
        <taxon>Primates</taxon>
        <taxon>Strepsirrhini</taxon>
        <taxon>Lemuriformes</taxon>
        <taxon>Lemuridae</taxon>
        <taxon>Prolemur</taxon>
    </lineage>
</organism>
<comment type="similarity">
    <text evidence="18">Belongs to the myotilin/palladin family.</text>
</comment>
<dbReference type="InterPro" id="IPR007110">
    <property type="entry name" value="Ig-like_dom"/>
</dbReference>
<evidence type="ECO:0000256" key="20">
    <source>
        <dbReference type="ARBA" id="ARBA00072991"/>
    </source>
</evidence>
<dbReference type="Gene3D" id="2.60.40.10">
    <property type="entry name" value="Immunoglobulins"/>
    <property type="match status" value="5"/>
</dbReference>
<evidence type="ECO:0000256" key="4">
    <source>
        <dbReference type="ARBA" id="ARBA00004246"/>
    </source>
</evidence>
<reference evidence="23" key="2">
    <citation type="submission" date="2025-09" db="UniProtKB">
        <authorList>
            <consortium name="Ensembl"/>
        </authorList>
    </citation>
    <scope>IDENTIFICATION</scope>
</reference>
<feature type="region of interest" description="Disordered" evidence="21">
    <location>
        <begin position="797"/>
        <end position="825"/>
    </location>
</feature>
<evidence type="ECO:0000256" key="16">
    <source>
        <dbReference type="ARBA" id="ARBA00023273"/>
    </source>
</evidence>
<accession>A0A8C9A3G5</accession>
<dbReference type="PROSITE" id="PS50835">
    <property type="entry name" value="IG_LIKE"/>
    <property type="match status" value="5"/>
</dbReference>
<evidence type="ECO:0000256" key="21">
    <source>
        <dbReference type="SAM" id="MobiDB-lite"/>
    </source>
</evidence>
<dbReference type="GO" id="GO:0003382">
    <property type="term" value="P:epithelial cell morphogenesis"/>
    <property type="evidence" value="ECO:0007669"/>
    <property type="project" value="Ensembl"/>
</dbReference>
<keyword evidence="24" id="KW-1185">Reference proteome</keyword>
<sequence>MSEASSRDSGHSRSDAQESEGAGGSPGLSAFLSREEMNASLALARRAIAGPGTGDLDAGETSRGPSPAPGGRGEAAPGRARSQSPPARRRKPAAGPSPARGAAGPRGPEADRAARLIEELTSVFREAARPRNRGSNGESSSPDSGYLSPHSRPAPRGAPASPSPAGGPPPGTRPCPPGGRDVCPPQAPGERLCPAAPRFVQKLRSQEVAEGGGVRLECRVSGSPAPRVRWFCEGRELHDCPDIQIRGDGDLHTLVIAEAFEDDTGRYTCLATNPSGSDTTSAEVFVEGASSTDSDSESLAFELRAGAMPQAQKKTTSVSLTIGASSPKTGVTTAVIQPLSVPVQQVQSPTSYLCRPDGTAAAHFPPVFTKELQSVLAAEGQVVVLECRVRGPPPLQVRWFRQGSEIQDSPDFRILQKKPRSTAEPEEICTLVIAETFPEDAGVFTCTARNDYGSVASTAQLVVTSANTENCSYNSVGDSSDDHFQHFPPPPPILETSPFELASKKTPGLRQVTSPEPGLGAALQTQFGAAEREANGVRPGRGVNGLANGKADGDKSPPAPAVLLSPTKEPPPLLAKPKLGFPKKASRTARIASDEEIQGTKDAVIQDLERKLRFKEDLLNNGQPRLTYEERMARRLLGADSATVFHVQEPEEETANQEYKVSSCEQRLISEIEYRLERSPVDESGDEVPYGDVPVENGVAPFFETKLKHYKIFEGMPVTFTCRVAGNPRPKIYWFKDGKQISPRSDHYAVQRDPDGTCSLHTAASTLDDDGNYTIMAANPQGRVSCTGRLMVQAVNQRGRSPRSPAGHPHGRRPRSRSRDSGDENEPIQERFFRPHFLQAPGDLTVQEGRLCRMDCKVSGLPTPDLSWQLDGKPIRPDSAHKMLVRENGVHSLIIEPVTSRDAGIYTCIATNRAGQNSFSLELVVAAKEAHKPPVFIEKLQNTGVADGYPVRLECRVLGVPPPQIFWKKENESLTHSTDRVSMHQDNHGYICLLIQGATRDDAGWYTVSAKNEAGIVSCTARLDVYISRH</sequence>
<dbReference type="GO" id="GO:0005829">
    <property type="term" value="C:cytosol"/>
    <property type="evidence" value="ECO:0007669"/>
    <property type="project" value="Ensembl"/>
</dbReference>
<evidence type="ECO:0000256" key="18">
    <source>
        <dbReference type="ARBA" id="ARBA00061540"/>
    </source>
</evidence>
<feature type="compositionally biased region" description="Basic and acidic residues" evidence="21">
    <location>
        <begin position="1"/>
        <end position="16"/>
    </location>
</feature>
<feature type="domain" description="Ig-like" evidence="22">
    <location>
        <begin position="197"/>
        <end position="285"/>
    </location>
</feature>
<keyword evidence="14" id="KW-0009">Actin-binding</keyword>
<keyword evidence="13" id="KW-1015">Disulfide bond</keyword>
<evidence type="ECO:0000256" key="13">
    <source>
        <dbReference type="ARBA" id="ARBA00023157"/>
    </source>
</evidence>
<evidence type="ECO:0000256" key="2">
    <source>
        <dbReference type="ARBA" id="ARBA00004216"/>
    </source>
</evidence>
<dbReference type="PANTHER" id="PTHR47633">
    <property type="entry name" value="IMMUNOGLOBULIN"/>
    <property type="match status" value="1"/>
</dbReference>
<dbReference type="SUPFAM" id="SSF48726">
    <property type="entry name" value="Immunoglobulin"/>
    <property type="match status" value="5"/>
</dbReference>
<gene>
    <name evidence="23" type="primary">PALLD</name>
</gene>
<dbReference type="PANTHER" id="PTHR47633:SF10">
    <property type="entry name" value="PALLADIN, CYTOSKELETAL ASSOCIATED PROTEIN"/>
    <property type="match status" value="1"/>
</dbReference>
<feature type="compositionally biased region" description="Pro residues" evidence="21">
    <location>
        <begin position="161"/>
        <end position="177"/>
    </location>
</feature>
<comment type="subcellular location">
    <subcellularLocation>
        <location evidence="4">Cell junction</location>
        <location evidence="4">Focal adhesion</location>
    </subcellularLocation>
    <subcellularLocation>
        <location evidence="6">Cell projection</location>
        <location evidence="6">Axon</location>
    </subcellularLocation>
    <subcellularLocation>
        <location evidence="8">Cell projection</location>
        <location evidence="8">Growth cone</location>
    </subcellularLocation>
    <subcellularLocation>
        <location evidence="7">Cell projection</location>
        <location evidence="7">Lamellipodium</location>
    </subcellularLocation>
    <subcellularLocation>
        <location evidence="1">Cell projection</location>
        <location evidence="1">Podosome</location>
    </subcellularLocation>
    <subcellularLocation>
        <location evidence="5">Cell projection</location>
        <location evidence="5">Ruffle</location>
    </subcellularLocation>
    <subcellularLocation>
        <location evidence="3">Cytoplasm</location>
        <location evidence="3">Cytoskeleton</location>
    </subcellularLocation>
    <subcellularLocation>
        <location evidence="2">Cytoplasm</location>
        <location evidence="2">Myofibril</location>
        <location evidence="2">Sarcomere</location>
        <location evidence="2">Z line</location>
    </subcellularLocation>
</comment>
<dbReference type="Pfam" id="PF07679">
    <property type="entry name" value="I-set"/>
    <property type="match status" value="5"/>
</dbReference>
<evidence type="ECO:0000259" key="22">
    <source>
        <dbReference type="PROSITE" id="PS50835"/>
    </source>
</evidence>
<evidence type="ECO:0000313" key="23">
    <source>
        <dbReference type="Ensembl" id="ENSPSMP00000026687.1"/>
    </source>
</evidence>
<keyword evidence="12" id="KW-0965">Cell junction</keyword>
<feature type="domain" description="Ig-like" evidence="22">
    <location>
        <begin position="365"/>
        <end position="464"/>
    </location>
</feature>
<dbReference type="FunFam" id="2.60.40.10:FF:000761">
    <property type="entry name" value="palladin isoform X2"/>
    <property type="match status" value="1"/>
</dbReference>
<dbReference type="GO" id="GO:0002102">
    <property type="term" value="C:podosome"/>
    <property type="evidence" value="ECO:0007669"/>
    <property type="project" value="UniProtKB-SubCell"/>
</dbReference>
<dbReference type="AlphaFoldDB" id="A0A8C9A3G5"/>
<dbReference type="Ensembl" id="ENSPSMT00000030897.1">
    <property type="protein sequence ID" value="ENSPSMP00000026687.1"/>
    <property type="gene ID" value="ENSPSMG00000018690.1"/>
</dbReference>
<dbReference type="InterPro" id="IPR013783">
    <property type="entry name" value="Ig-like_fold"/>
</dbReference>
<evidence type="ECO:0000256" key="12">
    <source>
        <dbReference type="ARBA" id="ARBA00022949"/>
    </source>
</evidence>
<evidence type="ECO:0000256" key="6">
    <source>
        <dbReference type="ARBA" id="ARBA00004489"/>
    </source>
</evidence>
<dbReference type="FunFam" id="2.60.40.10:FF:001108">
    <property type="entry name" value="palladin isoform X2"/>
    <property type="match status" value="1"/>
</dbReference>
<evidence type="ECO:0000256" key="7">
    <source>
        <dbReference type="ARBA" id="ARBA00004510"/>
    </source>
</evidence>
<evidence type="ECO:0000256" key="10">
    <source>
        <dbReference type="ARBA" id="ARBA00022553"/>
    </source>
</evidence>
<dbReference type="GO" id="GO:0005925">
    <property type="term" value="C:focal adhesion"/>
    <property type="evidence" value="ECO:0007669"/>
    <property type="project" value="UniProtKB-SubCell"/>
</dbReference>
<dbReference type="CDD" id="cd20972">
    <property type="entry name" value="IgI_2_Titin_Z1z2-like"/>
    <property type="match status" value="1"/>
</dbReference>
<dbReference type="GO" id="GO:0030426">
    <property type="term" value="C:growth cone"/>
    <property type="evidence" value="ECO:0007669"/>
    <property type="project" value="UniProtKB-SubCell"/>
</dbReference>
<dbReference type="GO" id="GO:0030027">
    <property type="term" value="C:lamellipodium"/>
    <property type="evidence" value="ECO:0007669"/>
    <property type="project" value="UniProtKB-SubCell"/>
</dbReference>
<feature type="compositionally biased region" description="Low complexity" evidence="21">
    <location>
        <begin position="148"/>
        <end position="160"/>
    </location>
</feature>
<dbReference type="GO" id="GO:0001725">
    <property type="term" value="C:stress fiber"/>
    <property type="evidence" value="ECO:0007669"/>
    <property type="project" value="Ensembl"/>
</dbReference>
<dbReference type="GeneTree" id="ENSGT00940000153441"/>
<dbReference type="SMART" id="SM00408">
    <property type="entry name" value="IGc2"/>
    <property type="match status" value="5"/>
</dbReference>
<dbReference type="GO" id="GO:0051371">
    <property type="term" value="F:muscle alpha-actinin binding"/>
    <property type="evidence" value="ECO:0007669"/>
    <property type="project" value="UniProtKB-ARBA"/>
</dbReference>
<dbReference type="GO" id="GO:0003779">
    <property type="term" value="F:actin binding"/>
    <property type="evidence" value="ECO:0007669"/>
    <property type="project" value="UniProtKB-KW"/>
</dbReference>
<evidence type="ECO:0000256" key="8">
    <source>
        <dbReference type="ARBA" id="ARBA00004624"/>
    </source>
</evidence>
<dbReference type="GO" id="GO:0004672">
    <property type="term" value="F:protein kinase activity"/>
    <property type="evidence" value="ECO:0007669"/>
    <property type="project" value="TreeGrafter"/>
</dbReference>
<dbReference type="FunFam" id="2.60.40.10:FF:000256">
    <property type="entry name" value="myopalladin isoform X1"/>
    <property type="match status" value="1"/>
</dbReference>
<keyword evidence="10" id="KW-0597">Phosphoprotein</keyword>
<reference evidence="23" key="1">
    <citation type="submission" date="2025-08" db="UniProtKB">
        <authorList>
            <consortium name="Ensembl"/>
        </authorList>
    </citation>
    <scope>IDENTIFICATION</scope>
</reference>
<dbReference type="InterPro" id="IPR003599">
    <property type="entry name" value="Ig_sub"/>
</dbReference>
<keyword evidence="11" id="KW-0677">Repeat</keyword>
<evidence type="ECO:0000256" key="11">
    <source>
        <dbReference type="ARBA" id="ARBA00022737"/>
    </source>
</evidence>
<dbReference type="GO" id="GO:0005634">
    <property type="term" value="C:nucleus"/>
    <property type="evidence" value="ECO:0007669"/>
    <property type="project" value="Ensembl"/>
</dbReference>
<feature type="domain" description="Ig-like" evidence="22">
    <location>
        <begin position="835"/>
        <end position="926"/>
    </location>
</feature>
<evidence type="ECO:0000256" key="3">
    <source>
        <dbReference type="ARBA" id="ARBA00004245"/>
    </source>
</evidence>
<dbReference type="InterPro" id="IPR013098">
    <property type="entry name" value="Ig_I-set"/>
</dbReference>
<feature type="compositionally biased region" description="Basic and acidic residues" evidence="21">
    <location>
        <begin position="108"/>
        <end position="118"/>
    </location>
</feature>
<keyword evidence="9" id="KW-0963">Cytoplasm</keyword>
<feature type="domain" description="Ig-like" evidence="22">
    <location>
        <begin position="933"/>
        <end position="1024"/>
    </location>
</feature>
<dbReference type="CDD" id="cd05892">
    <property type="entry name" value="IgI_Myotilin_C"/>
    <property type="match status" value="1"/>
</dbReference>
<feature type="compositionally biased region" description="Low complexity" evidence="21">
    <location>
        <begin position="74"/>
        <end position="86"/>
    </location>
</feature>
<dbReference type="SMART" id="SM00409">
    <property type="entry name" value="IG"/>
    <property type="match status" value="5"/>
</dbReference>
<evidence type="ECO:0000256" key="17">
    <source>
        <dbReference type="ARBA" id="ARBA00023319"/>
    </source>
</evidence>
<proteinExistence type="inferred from homology"/>
<evidence type="ECO:0000256" key="14">
    <source>
        <dbReference type="ARBA" id="ARBA00023203"/>
    </source>
</evidence>